<feature type="region of interest" description="Disordered" evidence="1">
    <location>
        <begin position="128"/>
        <end position="149"/>
    </location>
</feature>
<dbReference type="EMBL" id="CP089274">
    <property type="protein sequence ID" value="USP73855.1"/>
    <property type="molecule type" value="Genomic_DNA"/>
</dbReference>
<accession>A0A9Q9DP66</accession>
<protein>
    <submittedName>
        <fullName evidence="2">Uncharacterized protein</fullName>
    </submittedName>
</protein>
<organism evidence="2 3">
    <name type="scientific">Curvularia clavata</name>
    <dbReference type="NCBI Taxonomy" id="95742"/>
    <lineage>
        <taxon>Eukaryota</taxon>
        <taxon>Fungi</taxon>
        <taxon>Dikarya</taxon>
        <taxon>Ascomycota</taxon>
        <taxon>Pezizomycotina</taxon>
        <taxon>Dothideomycetes</taxon>
        <taxon>Pleosporomycetidae</taxon>
        <taxon>Pleosporales</taxon>
        <taxon>Pleosporineae</taxon>
        <taxon>Pleosporaceae</taxon>
        <taxon>Curvularia</taxon>
    </lineage>
</organism>
<dbReference type="PANTHER" id="PTHR38846:SF1">
    <property type="entry name" value="C3H1-TYPE DOMAIN-CONTAINING PROTEIN"/>
    <property type="match status" value="1"/>
</dbReference>
<reference evidence="2" key="1">
    <citation type="submission" date="2021-12" db="EMBL/GenBank/DDBJ databases">
        <title>Curvularia clavata genome.</title>
        <authorList>
            <person name="Cao Y."/>
        </authorList>
    </citation>
    <scope>NUCLEOTIDE SEQUENCE</scope>
    <source>
        <strain evidence="2">Yc1106</strain>
    </source>
</reference>
<keyword evidence="3" id="KW-1185">Reference proteome</keyword>
<dbReference type="AlphaFoldDB" id="A0A9Q9DP66"/>
<sequence>MTGHPRVSAVLNKEPRIDSGAALSDIGVPISDQFSDRKLQMSEPYFTRYNFGAAKAHYREDELQLRQPEGFPIIPLPSTVARAFKEAEEAAAARDYAAPEFNIYVDANEGTCDTTANACDNVTDTESGAIIGEEGDGNNGEENEQASNENDHEVLPNVANAARDGQSSDVAVDILGRTRAATNRRKALETIQTGDSLGSMEEEGNSKKRRRGNTRRSAQPKKRPYFFRPSPGLNILAPEHFQPRSCGINQLSLVQGVKKMASDAEITLIQAWARDIGHLVDTTKSPKAEFARLAKAKGWEGGGKTWCSRWEECFKEKYAYGLHTRSTSMNATKDLDGGIALENSMRRLSITSDASSYSFISRASGANSLHSVRSLDSQDSSCADAGVRGVKTAELKEVIEMVRELSLNSSDDKIGSNPTWAEFTNFVHSPTAPFRSEFERLAQIKGWSKRVKQQQFISLLSSEVAFYWGADEDKLEQYQEMCRDLGLSLIPSSVKQCKKALGSRKVNLYSLIDNKRNPETKIVQYKSFDKLRKSIHESGPFPREAAKAGGRCFSSLLRTL</sequence>
<feature type="compositionally biased region" description="Acidic residues" evidence="1">
    <location>
        <begin position="133"/>
        <end position="144"/>
    </location>
</feature>
<dbReference type="OrthoDB" id="6105938at2759"/>
<feature type="region of interest" description="Disordered" evidence="1">
    <location>
        <begin position="185"/>
        <end position="229"/>
    </location>
</feature>
<evidence type="ECO:0000256" key="1">
    <source>
        <dbReference type="SAM" id="MobiDB-lite"/>
    </source>
</evidence>
<evidence type="ECO:0000313" key="3">
    <source>
        <dbReference type="Proteomes" id="UP001056012"/>
    </source>
</evidence>
<gene>
    <name evidence="2" type="ORF">yc1106_01129</name>
</gene>
<name>A0A9Q9DP66_CURCL</name>
<feature type="compositionally biased region" description="Basic residues" evidence="1">
    <location>
        <begin position="207"/>
        <end position="225"/>
    </location>
</feature>
<dbReference type="Proteomes" id="UP001056012">
    <property type="component" value="Chromosome 1"/>
</dbReference>
<dbReference type="VEuPathDB" id="FungiDB:yc1106_01129"/>
<proteinExistence type="predicted"/>
<evidence type="ECO:0000313" key="2">
    <source>
        <dbReference type="EMBL" id="USP73855.1"/>
    </source>
</evidence>
<dbReference type="PANTHER" id="PTHR38846">
    <property type="entry name" value="C3H1-TYPE DOMAIN-CONTAINING PROTEIN"/>
    <property type="match status" value="1"/>
</dbReference>